<proteinExistence type="inferred from homology"/>
<dbReference type="Pfam" id="PF08327">
    <property type="entry name" value="AHSA1"/>
    <property type="match status" value="1"/>
</dbReference>
<comment type="caution">
    <text evidence="3">The sequence shown here is derived from an EMBL/GenBank/DDBJ whole genome shotgun (WGS) entry which is preliminary data.</text>
</comment>
<dbReference type="EMBL" id="JBHUOZ010000003">
    <property type="protein sequence ID" value="MFD2920146.1"/>
    <property type="molecule type" value="Genomic_DNA"/>
</dbReference>
<organism evidence="3 4">
    <name type="scientific">Terrimonas rubra</name>
    <dbReference type="NCBI Taxonomy" id="1035890"/>
    <lineage>
        <taxon>Bacteria</taxon>
        <taxon>Pseudomonadati</taxon>
        <taxon>Bacteroidota</taxon>
        <taxon>Chitinophagia</taxon>
        <taxon>Chitinophagales</taxon>
        <taxon>Chitinophagaceae</taxon>
        <taxon>Terrimonas</taxon>
    </lineage>
</organism>
<evidence type="ECO:0000259" key="2">
    <source>
        <dbReference type="Pfam" id="PF08327"/>
    </source>
</evidence>
<dbReference type="SUPFAM" id="SSF55961">
    <property type="entry name" value="Bet v1-like"/>
    <property type="match status" value="1"/>
</dbReference>
<reference evidence="4" key="1">
    <citation type="journal article" date="2019" name="Int. J. Syst. Evol. Microbiol.">
        <title>The Global Catalogue of Microorganisms (GCM) 10K type strain sequencing project: providing services to taxonomists for standard genome sequencing and annotation.</title>
        <authorList>
            <consortium name="The Broad Institute Genomics Platform"/>
            <consortium name="The Broad Institute Genome Sequencing Center for Infectious Disease"/>
            <person name="Wu L."/>
            <person name="Ma J."/>
        </authorList>
    </citation>
    <scope>NUCLEOTIDE SEQUENCE [LARGE SCALE GENOMIC DNA]</scope>
    <source>
        <strain evidence="4">KCTC 23299</strain>
    </source>
</reference>
<dbReference type="Proteomes" id="UP001597511">
    <property type="component" value="Unassembled WGS sequence"/>
</dbReference>
<evidence type="ECO:0000313" key="3">
    <source>
        <dbReference type="EMBL" id="MFD2920146.1"/>
    </source>
</evidence>
<sequence>MKRTGNDFSITLTLDPPEADVFNAIGRVNEWWSQEITGNAQKPGDEFFYHYKDVHSCHIRVVETIPHKKVIWQVLDNFFRFTKDETEWKGTNIVFDIERKGDQTLLYFTHIGLNPQYECYEACSAGWTNFISDSLYKLITTGTGVPNPAKGGFNEVNARKWTLL</sequence>
<dbReference type="InterPro" id="IPR013538">
    <property type="entry name" value="ASHA1/2-like_C"/>
</dbReference>
<keyword evidence="4" id="KW-1185">Reference proteome</keyword>
<evidence type="ECO:0000313" key="4">
    <source>
        <dbReference type="Proteomes" id="UP001597511"/>
    </source>
</evidence>
<dbReference type="CDD" id="cd07814">
    <property type="entry name" value="SRPBCC_CalC_Aha1-like"/>
    <property type="match status" value="1"/>
</dbReference>
<protein>
    <submittedName>
        <fullName evidence="3">SRPBCC domain-containing protein</fullName>
    </submittedName>
</protein>
<evidence type="ECO:0000256" key="1">
    <source>
        <dbReference type="ARBA" id="ARBA00006817"/>
    </source>
</evidence>
<dbReference type="InterPro" id="IPR023393">
    <property type="entry name" value="START-like_dom_sf"/>
</dbReference>
<comment type="similarity">
    <text evidence="1">Belongs to the AHA1 family.</text>
</comment>
<dbReference type="RefSeq" id="WP_386098084.1">
    <property type="nucleotide sequence ID" value="NZ_JBHUOZ010000003.1"/>
</dbReference>
<gene>
    <name evidence="3" type="ORF">ACFS6H_10525</name>
</gene>
<name>A0ABW6A694_9BACT</name>
<accession>A0ABW6A694</accession>
<dbReference type="Gene3D" id="3.30.530.20">
    <property type="match status" value="1"/>
</dbReference>
<feature type="domain" description="Activator of Hsp90 ATPase homologue 1/2-like C-terminal" evidence="2">
    <location>
        <begin position="27"/>
        <end position="138"/>
    </location>
</feature>